<evidence type="ECO:0000256" key="4">
    <source>
        <dbReference type="ARBA" id="ARBA00006087"/>
    </source>
</evidence>
<evidence type="ECO:0000313" key="17">
    <source>
        <dbReference type="EMBL" id="AMV63580.1"/>
    </source>
</evidence>
<protein>
    <recommendedName>
        <fullName evidence="6 14">Pantothenate kinase</fullName>
        <ecNumber evidence="5 14">2.7.1.33</ecNumber>
    </recommendedName>
    <alternativeName>
        <fullName evidence="13 14">Pantothenic acid kinase</fullName>
    </alternativeName>
</protein>
<evidence type="ECO:0000256" key="14">
    <source>
        <dbReference type="HAMAP-Rule" id="MF_00215"/>
    </source>
</evidence>
<evidence type="ECO:0000256" key="12">
    <source>
        <dbReference type="ARBA" id="ARBA00022993"/>
    </source>
</evidence>
<evidence type="ECO:0000256" key="13">
    <source>
        <dbReference type="ARBA" id="ARBA00032866"/>
    </source>
</evidence>
<dbReference type="PANTHER" id="PTHR10285">
    <property type="entry name" value="URIDINE KINASE"/>
    <property type="match status" value="1"/>
</dbReference>
<dbReference type="GO" id="GO:0005737">
    <property type="term" value="C:cytoplasm"/>
    <property type="evidence" value="ECO:0007669"/>
    <property type="project" value="UniProtKB-SubCell"/>
</dbReference>
<gene>
    <name evidence="14" type="primary">coaA</name>
    <name evidence="17" type="ORF">ADU70_2114</name>
    <name evidence="18" type="ORF">ADU72_0537</name>
</gene>
<dbReference type="InterPro" id="IPR027417">
    <property type="entry name" value="P-loop_NTPase"/>
</dbReference>
<sequence>MVEEDRSYYRFLKDDWKKLAPEAKLPLSGQQLKAIKALNDRISLQDVQDIYVPLVHLLIKKFCSFQDWQATKTNFLSLPEKKVPFVIGISGSVAVGKSTTARLLQVLLTNFFPKLKSQLITTDGFLYSNAELEKRGILARKGFPESYDMESLLDFMGSVKNGQKKIQVPLYSHQSYDVLPDQFETVNNPDILIVEGINVLQLPSNQNIYISDFFDWSVYVDADPELIEKWFLERFGILLDTAFHNPDDYYYEYAQWPREKAFAEAKKVWKTVDLPNLNEFILPTRSRANLILHKIEHHAMDKVYLRKY</sequence>
<comment type="similarity">
    <text evidence="4 14 15">Belongs to the prokaryotic pantothenate kinase family.</text>
</comment>
<dbReference type="Proteomes" id="UP000076405">
    <property type="component" value="Chromosome"/>
</dbReference>
<dbReference type="GO" id="GO:0015937">
    <property type="term" value="P:coenzyme A biosynthetic process"/>
    <property type="evidence" value="ECO:0007669"/>
    <property type="project" value="UniProtKB-UniRule"/>
</dbReference>
<dbReference type="EMBL" id="CP012275">
    <property type="protein sequence ID" value="AMV63580.1"/>
    <property type="molecule type" value="Genomic_DNA"/>
</dbReference>
<keyword evidence="9 14" id="KW-0547">Nucleotide-binding</keyword>
<evidence type="ECO:0000256" key="1">
    <source>
        <dbReference type="ARBA" id="ARBA00001206"/>
    </source>
</evidence>
<keyword evidence="10 14" id="KW-0418">Kinase</keyword>
<evidence type="ECO:0000256" key="11">
    <source>
        <dbReference type="ARBA" id="ARBA00022840"/>
    </source>
</evidence>
<dbReference type="RefSeq" id="WP_046872239.1">
    <property type="nucleotide sequence ID" value="NZ_BAAAXI010000150.1"/>
</dbReference>
<proteinExistence type="inferred from homology"/>
<comment type="pathway">
    <text evidence="3 14 15">Cofactor biosynthesis; coenzyme A biosynthesis; CoA from (R)-pantothenate: step 1/5.</text>
</comment>
<evidence type="ECO:0000256" key="3">
    <source>
        <dbReference type="ARBA" id="ARBA00005225"/>
    </source>
</evidence>
<evidence type="ECO:0000256" key="9">
    <source>
        <dbReference type="ARBA" id="ARBA00022741"/>
    </source>
</evidence>
<reference evidence="19 20" key="1">
    <citation type="journal article" date="2016" name="PLoS ONE">
        <title>The Identification of Novel Diagnostic Marker Genes for the Detection of Beer Spoiling Pediococcus damnosus Strains Using the BlAst Diagnostic Gene findEr.</title>
        <authorList>
            <person name="Behr J."/>
            <person name="Geissler A.J."/>
            <person name="Schmid J."/>
            <person name="Zehe A."/>
            <person name="Vogel R.F."/>
        </authorList>
    </citation>
    <scope>NUCLEOTIDE SEQUENCE [LARGE SCALE GENOMIC DNA]</scope>
    <source>
        <strain evidence="17 20">TMW 2.1533</strain>
        <strain evidence="18 19">TMW 2.1535</strain>
    </source>
</reference>
<keyword evidence="11 14" id="KW-0067">ATP-binding</keyword>
<keyword evidence="8 14" id="KW-0808">Transferase</keyword>
<dbReference type="CDD" id="cd02025">
    <property type="entry name" value="PanK"/>
    <property type="match status" value="1"/>
</dbReference>
<evidence type="ECO:0000256" key="15">
    <source>
        <dbReference type="RuleBase" id="RU003530"/>
    </source>
</evidence>
<feature type="domain" description="Phosphoribulokinase/uridine kinase" evidence="16">
    <location>
        <begin position="86"/>
        <end position="232"/>
    </location>
</feature>
<comment type="catalytic activity">
    <reaction evidence="1 14 15">
        <text>(R)-pantothenate + ATP = (R)-4'-phosphopantothenate + ADP + H(+)</text>
        <dbReference type="Rhea" id="RHEA:16373"/>
        <dbReference type="ChEBI" id="CHEBI:10986"/>
        <dbReference type="ChEBI" id="CHEBI:15378"/>
        <dbReference type="ChEBI" id="CHEBI:29032"/>
        <dbReference type="ChEBI" id="CHEBI:30616"/>
        <dbReference type="ChEBI" id="CHEBI:456216"/>
        <dbReference type="EC" id="2.7.1.33"/>
    </reaction>
</comment>
<dbReference type="GeneID" id="57275814"/>
<evidence type="ECO:0000256" key="7">
    <source>
        <dbReference type="ARBA" id="ARBA00022490"/>
    </source>
</evidence>
<evidence type="ECO:0000256" key="8">
    <source>
        <dbReference type="ARBA" id="ARBA00022679"/>
    </source>
</evidence>
<keyword evidence="12 14" id="KW-0173">Coenzyme A biosynthesis</keyword>
<evidence type="ECO:0000256" key="10">
    <source>
        <dbReference type="ARBA" id="ARBA00022777"/>
    </source>
</evidence>
<evidence type="ECO:0000256" key="5">
    <source>
        <dbReference type="ARBA" id="ARBA00012102"/>
    </source>
</evidence>
<comment type="subcellular location">
    <subcellularLocation>
        <location evidence="2 14 15">Cytoplasm</location>
    </subcellularLocation>
</comment>
<dbReference type="GO" id="GO:0005524">
    <property type="term" value="F:ATP binding"/>
    <property type="evidence" value="ECO:0007669"/>
    <property type="project" value="UniProtKB-UniRule"/>
</dbReference>
<evidence type="ECO:0000313" key="18">
    <source>
        <dbReference type="EMBL" id="AMV66482.1"/>
    </source>
</evidence>
<dbReference type="EMBL" id="CP012288">
    <property type="protein sequence ID" value="AMV66482.1"/>
    <property type="molecule type" value="Genomic_DNA"/>
</dbReference>
<evidence type="ECO:0000313" key="20">
    <source>
        <dbReference type="Proteomes" id="UP000076405"/>
    </source>
</evidence>
<dbReference type="NCBIfam" id="TIGR00554">
    <property type="entry name" value="panK_bact"/>
    <property type="match status" value="1"/>
</dbReference>
<dbReference type="Gene3D" id="3.40.50.300">
    <property type="entry name" value="P-loop containing nucleotide triphosphate hydrolases"/>
    <property type="match status" value="1"/>
</dbReference>
<dbReference type="AlphaFoldDB" id="A0A0R2HF81"/>
<dbReference type="OrthoDB" id="1550976at2"/>
<keyword evidence="19" id="KW-1185">Reference proteome</keyword>
<dbReference type="HAMAP" id="MF_00215">
    <property type="entry name" value="Pantothen_kinase_1"/>
    <property type="match status" value="1"/>
</dbReference>
<dbReference type="PIRSF" id="PIRSF000545">
    <property type="entry name" value="Pantothenate_kin"/>
    <property type="match status" value="1"/>
</dbReference>
<name>A0A0R2HF81_9LACO</name>
<evidence type="ECO:0000313" key="19">
    <source>
        <dbReference type="Proteomes" id="UP000076244"/>
    </source>
</evidence>
<feature type="binding site" evidence="14">
    <location>
        <begin position="91"/>
        <end position="98"/>
    </location>
    <ligand>
        <name>ATP</name>
        <dbReference type="ChEBI" id="CHEBI:30616"/>
    </ligand>
</feature>
<accession>A0A0R2HF81</accession>
<dbReference type="InterPro" id="IPR006083">
    <property type="entry name" value="PRK/URK"/>
</dbReference>
<dbReference type="Proteomes" id="UP000076244">
    <property type="component" value="Chromosome"/>
</dbReference>
<evidence type="ECO:0000259" key="16">
    <source>
        <dbReference type="Pfam" id="PF00485"/>
    </source>
</evidence>
<dbReference type="SUPFAM" id="SSF52540">
    <property type="entry name" value="P-loop containing nucleoside triphosphate hydrolases"/>
    <property type="match status" value="1"/>
</dbReference>
<dbReference type="KEGG" id="pdm:ADU72_0537"/>
<organism evidence="17 20">
    <name type="scientific">Pediococcus damnosus</name>
    <dbReference type="NCBI Taxonomy" id="51663"/>
    <lineage>
        <taxon>Bacteria</taxon>
        <taxon>Bacillati</taxon>
        <taxon>Bacillota</taxon>
        <taxon>Bacilli</taxon>
        <taxon>Lactobacillales</taxon>
        <taxon>Lactobacillaceae</taxon>
        <taxon>Pediococcus</taxon>
    </lineage>
</organism>
<dbReference type="GO" id="GO:0004594">
    <property type="term" value="F:pantothenate kinase activity"/>
    <property type="evidence" value="ECO:0007669"/>
    <property type="project" value="UniProtKB-UniRule"/>
</dbReference>
<dbReference type="Pfam" id="PF00485">
    <property type="entry name" value="PRK"/>
    <property type="match status" value="1"/>
</dbReference>
<evidence type="ECO:0000256" key="6">
    <source>
        <dbReference type="ARBA" id="ARBA00015080"/>
    </source>
</evidence>
<dbReference type="InterPro" id="IPR004566">
    <property type="entry name" value="PanK"/>
</dbReference>
<dbReference type="EC" id="2.7.1.33" evidence="5 14"/>
<keyword evidence="7 14" id="KW-0963">Cytoplasm</keyword>
<evidence type="ECO:0000256" key="2">
    <source>
        <dbReference type="ARBA" id="ARBA00004496"/>
    </source>
</evidence>